<dbReference type="Pfam" id="PF08867">
    <property type="entry name" value="FRG"/>
    <property type="match status" value="1"/>
</dbReference>
<proteinExistence type="predicted"/>
<organism evidence="2 3">
    <name type="scientific">Actinomyces oris</name>
    <dbReference type="NCBI Taxonomy" id="544580"/>
    <lineage>
        <taxon>Bacteria</taxon>
        <taxon>Bacillati</taxon>
        <taxon>Actinomycetota</taxon>
        <taxon>Actinomycetes</taxon>
        <taxon>Actinomycetales</taxon>
        <taxon>Actinomycetaceae</taxon>
        <taxon>Actinomyces</taxon>
    </lineage>
</organism>
<comment type="caution">
    <text evidence="2">The sequence shown here is derived from an EMBL/GenBank/DDBJ whole genome shotgun (WGS) entry which is preliminary data.</text>
</comment>
<protein>
    <submittedName>
        <fullName evidence="2">FRG domain-containing protein</fullName>
    </submittedName>
</protein>
<feature type="domain" description="FRG" evidence="1">
    <location>
        <begin position="22"/>
        <end position="131"/>
    </location>
</feature>
<reference evidence="2 3" key="1">
    <citation type="submission" date="2023-06" db="EMBL/GenBank/DDBJ databases">
        <title>Actinomyces orist ORNL 0101 HMT-893 genome.</title>
        <authorList>
            <person name="Johnston C.D."/>
            <person name="Chen T."/>
            <person name="Dewhirst F.E."/>
        </authorList>
    </citation>
    <scope>NUCLEOTIDE SEQUENCE [LARGE SCALE GENOMIC DNA]</scope>
    <source>
        <strain evidence="2 3">ORNL 0101</strain>
    </source>
</reference>
<evidence type="ECO:0000313" key="3">
    <source>
        <dbReference type="Proteomes" id="UP001289581"/>
    </source>
</evidence>
<sequence>MNEEKVASISDLVEYVTSSTRTSNKLWFRGVRCSEWHLEPSLWRALKASGTPKLTIDQIMRVEARLITRFRQQSLPYWPAGYNQSEWEHLCVMQHHGVPTRLLDWTTSLLTALYFALESPPDSTHDHACVPTIWILDPVILNRTNQLYSGYPHIGVLSPTDMDVDRWLPPTQGRLQMNMSQVIGREPIAMYGLYNNDRIASQQGMFTVFGQVITPLDELEQSEKYLRKVIVETELSKLREHLELLGVHKSRVYPGLPSYAEDLTKEEFE</sequence>
<evidence type="ECO:0000313" key="2">
    <source>
        <dbReference type="EMBL" id="MEA1305318.1"/>
    </source>
</evidence>
<dbReference type="SMART" id="SM00901">
    <property type="entry name" value="FRG"/>
    <property type="match status" value="1"/>
</dbReference>
<dbReference type="EMBL" id="JAXBCZ010000001">
    <property type="protein sequence ID" value="MEA1305318.1"/>
    <property type="molecule type" value="Genomic_DNA"/>
</dbReference>
<dbReference type="RefSeq" id="WP_322912751.1">
    <property type="nucleotide sequence ID" value="NZ_JAXBCZ010000001.1"/>
</dbReference>
<evidence type="ECO:0000259" key="1">
    <source>
        <dbReference type="SMART" id="SM00901"/>
    </source>
</evidence>
<name>A0AAW9KG38_9ACTO</name>
<dbReference type="Proteomes" id="UP001289581">
    <property type="component" value="Unassembled WGS sequence"/>
</dbReference>
<keyword evidence="3" id="KW-1185">Reference proteome</keyword>
<dbReference type="InterPro" id="IPR014966">
    <property type="entry name" value="FRG-dom"/>
</dbReference>
<accession>A0AAW9KG38</accession>
<gene>
    <name evidence="2" type="ORF">QU665_09620</name>
</gene>
<dbReference type="AlphaFoldDB" id="A0AAW9KG38"/>